<comment type="caution">
    <text evidence="4">The sequence shown here is derived from an EMBL/GenBank/DDBJ whole genome shotgun (WGS) entry which is preliminary data.</text>
</comment>
<keyword evidence="5" id="KW-1185">Reference proteome</keyword>
<organism evidence="4 5">
    <name type="scientific">Flavobacterium dankookense</name>
    <dbReference type="NCBI Taxonomy" id="706186"/>
    <lineage>
        <taxon>Bacteria</taxon>
        <taxon>Pseudomonadati</taxon>
        <taxon>Bacteroidota</taxon>
        <taxon>Flavobacteriia</taxon>
        <taxon>Flavobacteriales</taxon>
        <taxon>Flavobacteriaceae</taxon>
        <taxon>Flavobacterium</taxon>
    </lineage>
</organism>
<sequence>MKQTLLFFLMISLSGKAQSVVQSVNSGSIITTNSSISIGEIVIIPENQNQSVSGIIGILTQVNDQTLEVPQLELTNTIRVFPNPTTNSISFQTATDLTNEKISIYNLSGQLVSKKQVSGGNALDLSDVAKGVYLIQFDNKKINSFKIIKR</sequence>
<dbReference type="Proteomes" id="UP000295260">
    <property type="component" value="Unassembled WGS sequence"/>
</dbReference>
<evidence type="ECO:0000256" key="1">
    <source>
        <dbReference type="ARBA" id="ARBA00022729"/>
    </source>
</evidence>
<evidence type="ECO:0000313" key="4">
    <source>
        <dbReference type="EMBL" id="TDP59304.1"/>
    </source>
</evidence>
<reference evidence="4 5" key="1">
    <citation type="submission" date="2019-03" db="EMBL/GenBank/DDBJ databases">
        <title>Genomic Encyclopedia of Archaeal and Bacterial Type Strains, Phase II (KMG-II): from individual species to whole genera.</title>
        <authorList>
            <person name="Goeker M."/>
        </authorList>
    </citation>
    <scope>NUCLEOTIDE SEQUENCE [LARGE SCALE GENOMIC DNA]</scope>
    <source>
        <strain evidence="4 5">DSM 25687</strain>
    </source>
</reference>
<evidence type="ECO:0000256" key="2">
    <source>
        <dbReference type="SAM" id="SignalP"/>
    </source>
</evidence>
<protein>
    <submittedName>
        <fullName evidence="4">Putative secreted protein (Por secretion system target)</fullName>
    </submittedName>
</protein>
<dbReference type="Pfam" id="PF18962">
    <property type="entry name" value="Por_Secre_tail"/>
    <property type="match status" value="1"/>
</dbReference>
<feature type="chain" id="PRO_5020305895" evidence="2">
    <location>
        <begin position="18"/>
        <end position="150"/>
    </location>
</feature>
<dbReference type="NCBIfam" id="TIGR04183">
    <property type="entry name" value="Por_Secre_tail"/>
    <property type="match status" value="1"/>
</dbReference>
<feature type="domain" description="Secretion system C-terminal sorting" evidence="3">
    <location>
        <begin position="80"/>
        <end position="144"/>
    </location>
</feature>
<dbReference type="RefSeq" id="WP_133532841.1">
    <property type="nucleotide sequence ID" value="NZ_SNXR01000013.1"/>
</dbReference>
<evidence type="ECO:0000313" key="5">
    <source>
        <dbReference type="Proteomes" id="UP000295260"/>
    </source>
</evidence>
<dbReference type="OrthoDB" id="1361871at2"/>
<proteinExistence type="predicted"/>
<dbReference type="AlphaFoldDB" id="A0A4R6Q9K0"/>
<keyword evidence="1 2" id="KW-0732">Signal</keyword>
<dbReference type="InterPro" id="IPR026444">
    <property type="entry name" value="Secre_tail"/>
</dbReference>
<name>A0A4R6Q9K0_9FLAO</name>
<accession>A0A4R6Q9K0</accession>
<evidence type="ECO:0000259" key="3">
    <source>
        <dbReference type="Pfam" id="PF18962"/>
    </source>
</evidence>
<feature type="signal peptide" evidence="2">
    <location>
        <begin position="1"/>
        <end position="17"/>
    </location>
</feature>
<dbReference type="EMBL" id="SNXR01000013">
    <property type="protein sequence ID" value="TDP59304.1"/>
    <property type="molecule type" value="Genomic_DNA"/>
</dbReference>
<gene>
    <name evidence="4" type="ORF">BC748_1551</name>
</gene>